<evidence type="ECO:0000313" key="6">
    <source>
        <dbReference type="EMBL" id="RFZ81055.1"/>
    </source>
</evidence>
<keyword evidence="7" id="KW-1185">Reference proteome</keyword>
<comment type="subcellular location">
    <subcellularLocation>
        <location evidence="1">Cell outer membrane</location>
    </subcellularLocation>
</comment>
<dbReference type="Pfam" id="PF14905">
    <property type="entry name" value="OMP_b-brl_3"/>
    <property type="match status" value="1"/>
</dbReference>
<organism evidence="6 7">
    <name type="scientific">Mucilaginibacter terrenus</name>
    <dbReference type="NCBI Taxonomy" id="2482727"/>
    <lineage>
        <taxon>Bacteria</taxon>
        <taxon>Pseudomonadati</taxon>
        <taxon>Bacteroidota</taxon>
        <taxon>Sphingobacteriia</taxon>
        <taxon>Sphingobacteriales</taxon>
        <taxon>Sphingobacteriaceae</taxon>
        <taxon>Mucilaginibacter</taxon>
    </lineage>
</organism>
<dbReference type="SUPFAM" id="SSF56935">
    <property type="entry name" value="Porins"/>
    <property type="match status" value="1"/>
</dbReference>
<comment type="caution">
    <text evidence="6">The sequence shown here is derived from an EMBL/GenBank/DDBJ whole genome shotgun (WGS) entry which is preliminary data.</text>
</comment>
<feature type="domain" description="Outer membrane protein beta-barrel" evidence="5">
    <location>
        <begin position="459"/>
        <end position="917"/>
    </location>
</feature>
<keyword evidence="6" id="KW-0675">Receptor</keyword>
<evidence type="ECO:0000256" key="2">
    <source>
        <dbReference type="ARBA" id="ARBA00023136"/>
    </source>
</evidence>
<evidence type="ECO:0000256" key="4">
    <source>
        <dbReference type="SAM" id="SignalP"/>
    </source>
</evidence>
<reference evidence="6 7" key="1">
    <citation type="submission" date="2018-08" db="EMBL/GenBank/DDBJ databases">
        <title>Mucilaginibacter terrae sp. nov., isolated from manganese diggings.</title>
        <authorList>
            <person name="Huang Y."/>
            <person name="Zhou Z."/>
        </authorList>
    </citation>
    <scope>NUCLEOTIDE SEQUENCE [LARGE SCALE GENOMIC DNA]</scope>
    <source>
        <strain evidence="6 7">ZH6</strain>
    </source>
</reference>
<accession>A0A3E2NJ99</accession>
<keyword evidence="3" id="KW-0998">Cell outer membrane</keyword>
<dbReference type="AlphaFoldDB" id="A0A3E2NJ99"/>
<dbReference type="EMBL" id="QWDE01000008">
    <property type="protein sequence ID" value="RFZ81055.1"/>
    <property type="molecule type" value="Genomic_DNA"/>
</dbReference>
<evidence type="ECO:0000256" key="1">
    <source>
        <dbReference type="ARBA" id="ARBA00004442"/>
    </source>
</evidence>
<dbReference type="InterPro" id="IPR008969">
    <property type="entry name" value="CarboxyPept-like_regulatory"/>
</dbReference>
<dbReference type="GO" id="GO:0009279">
    <property type="term" value="C:cell outer membrane"/>
    <property type="evidence" value="ECO:0007669"/>
    <property type="project" value="UniProtKB-SubCell"/>
</dbReference>
<dbReference type="OrthoDB" id="1086219at2"/>
<evidence type="ECO:0000256" key="3">
    <source>
        <dbReference type="ARBA" id="ARBA00023237"/>
    </source>
</evidence>
<protein>
    <submittedName>
        <fullName evidence="6">TonB-dependent receptor</fullName>
    </submittedName>
</protein>
<keyword evidence="4" id="KW-0732">Signal</keyword>
<dbReference type="SUPFAM" id="SSF49464">
    <property type="entry name" value="Carboxypeptidase regulatory domain-like"/>
    <property type="match status" value="1"/>
</dbReference>
<name>A0A3E2NJ99_9SPHI</name>
<feature type="signal peptide" evidence="4">
    <location>
        <begin position="1"/>
        <end position="20"/>
    </location>
</feature>
<proteinExistence type="predicted"/>
<dbReference type="InterPro" id="IPR041700">
    <property type="entry name" value="OMP_b-brl_3"/>
</dbReference>
<dbReference type="RefSeq" id="WP_117385093.1">
    <property type="nucleotide sequence ID" value="NZ_QWDE01000008.1"/>
</dbReference>
<sequence>MKITISTLLLFFLFSAAAFAQKSYSVKGAAIDSASNAKLLNASVSVLNAKDSILRKFTRAGTGGAFSISGLNKGNYILMVTYPDYADYVEKFTLDSAHTDHNFGSINMQLKSRLLKEVLIKGTVSAIKIKGDTTEYNAAAFKIEPNSKVEDLIRQLPGMQVDKDGKITAQGQAVPKVLVDGEEFFGDDPTLVTKNLRADMVDKVQLYDKKSDQATFTGIDDGEKTKTINIKLKEDKKNGYFGKVNGGVGTDGFYESQALFNRFKGKEKFSGYATAANTGKTGLGWEDNNKLGNSDGLQFGDNGEIFIFGGGGDDLDSFDGRYNGQGLPKAYTGGLHYDKKFDADKQSINTNYKAGSLEVDGTNNSQTQNDLPGRSLKTNADGTDNNYMFRQKLDAMYQVKIDSTSNLKVTVDGTLKNSRTRSSNLSESMQNDTLLNRQDRSLRNYTDAQLFNATAFYNKKLKKTGRTFSVNFTVGTSDSKSKGNLNATTDYFKAGLLDSSRVIDQYKTNDMMSTKVLTNVTYTEPFSKYFSVVLNYGLNINNSEADRKSFDQTSPGVYNSLVDSLSSDYKFNQLANQGGAIFNYKKGKQTINFGTKVSAVRFKQVDQVTGDDFKRSFTNWNPTATYQYRFSQQKSFSLRYNGSPTQPTFDQIQPIRNNNDPLNITIGNPDLGPSFTHRFNINFNSYKTLTGQYLSGYGSYSFTTDPIVNNITTDTSGKNTIQYLNLPNRKQANYYGGFYFDRKIAALDFNVGLSANLNGNTYYSLKNGAENKTTSNTISGRLNFNKYVQKKFSFDIGAGPTYTRGQSSLNPNRNNNGRGFNANGRFNVYLPGKIQVGADGEYQYQAATQSFDTPFEQTIINANITKTFFKAENLKLILSGNDLLNQNSGFSRNASGLYISQSRYTTIRRYFMLSVQWDFNKMGGGAPAKK</sequence>
<gene>
    <name evidence="6" type="ORF">DYU05_20765</name>
</gene>
<dbReference type="Proteomes" id="UP000260823">
    <property type="component" value="Unassembled WGS sequence"/>
</dbReference>
<evidence type="ECO:0000313" key="7">
    <source>
        <dbReference type="Proteomes" id="UP000260823"/>
    </source>
</evidence>
<dbReference type="InterPro" id="IPR036942">
    <property type="entry name" value="Beta-barrel_TonB_sf"/>
</dbReference>
<feature type="chain" id="PRO_5017664137" evidence="4">
    <location>
        <begin position="21"/>
        <end position="930"/>
    </location>
</feature>
<evidence type="ECO:0000259" key="5">
    <source>
        <dbReference type="Pfam" id="PF14905"/>
    </source>
</evidence>
<dbReference type="Gene3D" id="2.40.170.20">
    <property type="entry name" value="TonB-dependent receptor, beta-barrel domain"/>
    <property type="match status" value="1"/>
</dbReference>
<keyword evidence="2" id="KW-0472">Membrane</keyword>